<dbReference type="InterPro" id="IPR002187">
    <property type="entry name" value="N-reg_PII"/>
</dbReference>
<gene>
    <name evidence="1" type="ORF">DU000_02545</name>
</gene>
<dbReference type="AlphaFoldDB" id="A0A368L7M3"/>
<dbReference type="InterPro" id="IPR011322">
    <property type="entry name" value="N-reg_PII-like_a/b"/>
</dbReference>
<dbReference type="GO" id="GO:0006808">
    <property type="term" value="P:regulation of nitrogen utilization"/>
    <property type="evidence" value="ECO:0007669"/>
    <property type="project" value="InterPro"/>
</dbReference>
<comment type="caution">
    <text evidence="1">The sequence shown here is derived from an EMBL/GenBank/DDBJ whole genome shotgun (WGS) entry which is preliminary data.</text>
</comment>
<protein>
    <submittedName>
        <fullName evidence="1">Transcriptional regulator</fullName>
    </submittedName>
</protein>
<evidence type="ECO:0000313" key="2">
    <source>
        <dbReference type="Proteomes" id="UP000252357"/>
    </source>
</evidence>
<dbReference type="RefSeq" id="WP_114401764.1">
    <property type="nucleotide sequence ID" value="NZ_QPGB01000001.1"/>
</dbReference>
<accession>A0A368L7M3</accession>
<evidence type="ECO:0000313" key="1">
    <source>
        <dbReference type="EMBL" id="RCS59614.1"/>
    </source>
</evidence>
<proteinExistence type="predicted"/>
<dbReference type="Pfam" id="PF00543">
    <property type="entry name" value="P-II"/>
    <property type="match status" value="1"/>
</dbReference>
<dbReference type="EMBL" id="QPGB01000001">
    <property type="protein sequence ID" value="RCS59614.1"/>
    <property type="molecule type" value="Genomic_DNA"/>
</dbReference>
<dbReference type="SUPFAM" id="SSF54913">
    <property type="entry name" value="GlnB-like"/>
    <property type="match status" value="1"/>
</dbReference>
<sequence length="100" mass="11341">MPTHARQLLVIITEAALEKNLIKAARQHGAQGYTIYDVRGGGQHGTREDSWEADRSIEMKVICTQEVAQQLSQYILTTYCPHYSVSMFIAEVSVLRPEKY</sequence>
<reference evidence="1 2" key="1">
    <citation type="journal article" date="2018" name="Int. J. Syst. Evol. Microbiol.">
        <title>Parvibium lacunae gen. nov., sp. nov., a new member of the family Alcaligenaceae isolated from a freshwater pond.</title>
        <authorList>
            <person name="Chen W.M."/>
            <person name="Xie P.B."/>
            <person name="Hsu M.Y."/>
            <person name="Sheu S.Y."/>
        </authorList>
    </citation>
    <scope>NUCLEOTIDE SEQUENCE [LARGE SCALE GENOMIC DNA]</scope>
    <source>
        <strain evidence="1 2">KMB9</strain>
    </source>
</reference>
<dbReference type="GO" id="GO:0030234">
    <property type="term" value="F:enzyme regulator activity"/>
    <property type="evidence" value="ECO:0007669"/>
    <property type="project" value="InterPro"/>
</dbReference>
<dbReference type="InterPro" id="IPR015867">
    <property type="entry name" value="N-reg_PII/ATP_PRibTrfase_C"/>
</dbReference>
<keyword evidence="2" id="KW-1185">Reference proteome</keyword>
<dbReference type="Gene3D" id="3.30.70.120">
    <property type="match status" value="1"/>
</dbReference>
<dbReference type="OrthoDB" id="330665at2"/>
<name>A0A368L7M3_9BURK</name>
<dbReference type="Proteomes" id="UP000252357">
    <property type="component" value="Unassembled WGS sequence"/>
</dbReference>
<organism evidence="1 2">
    <name type="scientific">Parvibium lacunae</name>
    <dbReference type="NCBI Taxonomy" id="1888893"/>
    <lineage>
        <taxon>Bacteria</taxon>
        <taxon>Pseudomonadati</taxon>
        <taxon>Pseudomonadota</taxon>
        <taxon>Betaproteobacteria</taxon>
        <taxon>Burkholderiales</taxon>
        <taxon>Alcaligenaceae</taxon>
        <taxon>Parvibium</taxon>
    </lineage>
</organism>